<proteinExistence type="predicted"/>
<dbReference type="Proteomes" id="UP000092460">
    <property type="component" value="Unassembled WGS sequence"/>
</dbReference>
<dbReference type="VEuPathDB" id="VectorBase:GPPI045541"/>
<keyword evidence="2" id="KW-1185">Reference proteome</keyword>
<protein>
    <submittedName>
        <fullName evidence="1">Uncharacterized protein</fullName>
    </submittedName>
</protein>
<accession>A0A1B0C015</accession>
<dbReference type="AlphaFoldDB" id="A0A1B0C015"/>
<dbReference type="EnsemblMetazoa" id="GPPI045541-RA">
    <property type="protein sequence ID" value="GPPI045541-PA"/>
    <property type="gene ID" value="GPPI045541"/>
</dbReference>
<evidence type="ECO:0000313" key="2">
    <source>
        <dbReference type="Proteomes" id="UP000092460"/>
    </source>
</evidence>
<sequence>MFREEMRLKQLSNHYICHQEESNKNCNPLCWRNIIFLTALEKFLLNILQHGIIASCYRPLVAGLKDSQASEKEAFLKQ</sequence>
<organism evidence="1 2">
    <name type="scientific">Glossina palpalis gambiensis</name>
    <dbReference type="NCBI Taxonomy" id="67801"/>
    <lineage>
        <taxon>Eukaryota</taxon>
        <taxon>Metazoa</taxon>
        <taxon>Ecdysozoa</taxon>
        <taxon>Arthropoda</taxon>
        <taxon>Hexapoda</taxon>
        <taxon>Insecta</taxon>
        <taxon>Pterygota</taxon>
        <taxon>Neoptera</taxon>
        <taxon>Endopterygota</taxon>
        <taxon>Diptera</taxon>
        <taxon>Brachycera</taxon>
        <taxon>Muscomorpha</taxon>
        <taxon>Hippoboscoidea</taxon>
        <taxon>Glossinidae</taxon>
        <taxon>Glossina</taxon>
    </lineage>
</organism>
<dbReference type="EMBL" id="JXJN01023395">
    <property type="status" value="NOT_ANNOTATED_CDS"/>
    <property type="molecule type" value="Genomic_DNA"/>
</dbReference>
<reference evidence="1" key="2">
    <citation type="submission" date="2020-05" db="UniProtKB">
        <authorList>
            <consortium name="EnsemblMetazoa"/>
        </authorList>
    </citation>
    <scope>IDENTIFICATION</scope>
    <source>
        <strain evidence="1">IAEA</strain>
    </source>
</reference>
<reference evidence="2" key="1">
    <citation type="submission" date="2015-01" db="EMBL/GenBank/DDBJ databases">
        <authorList>
            <person name="Aksoy S."/>
            <person name="Warren W."/>
            <person name="Wilson R.K."/>
        </authorList>
    </citation>
    <scope>NUCLEOTIDE SEQUENCE [LARGE SCALE GENOMIC DNA]</scope>
    <source>
        <strain evidence="2">IAEA</strain>
    </source>
</reference>
<name>A0A1B0C015_9MUSC</name>
<evidence type="ECO:0000313" key="1">
    <source>
        <dbReference type="EnsemblMetazoa" id="GPPI045541-PA"/>
    </source>
</evidence>